<evidence type="ECO:0000313" key="4">
    <source>
        <dbReference type="Proteomes" id="UP000283269"/>
    </source>
</evidence>
<reference evidence="3 4" key="1">
    <citation type="journal article" date="2018" name="Evol. Lett.">
        <title>Horizontal gene cluster transfer increased hallucinogenic mushroom diversity.</title>
        <authorList>
            <person name="Reynolds H.T."/>
            <person name="Vijayakumar V."/>
            <person name="Gluck-Thaler E."/>
            <person name="Korotkin H.B."/>
            <person name="Matheny P.B."/>
            <person name="Slot J.C."/>
        </authorList>
    </citation>
    <scope>NUCLEOTIDE SEQUENCE [LARGE SCALE GENOMIC DNA]</scope>
    <source>
        <strain evidence="3 4">2631</strain>
    </source>
</reference>
<dbReference type="STRING" id="93625.A0A409WVP8"/>
<dbReference type="InParanoid" id="A0A409WVP8"/>
<dbReference type="SUPFAM" id="SSF51430">
    <property type="entry name" value="NAD(P)-linked oxidoreductase"/>
    <property type="match status" value="1"/>
</dbReference>
<dbReference type="PRINTS" id="PR00069">
    <property type="entry name" value="ALDKETRDTASE"/>
</dbReference>
<accession>A0A409WVP8</accession>
<dbReference type="Gene3D" id="3.20.20.100">
    <property type="entry name" value="NADP-dependent oxidoreductase domain"/>
    <property type="match status" value="1"/>
</dbReference>
<evidence type="ECO:0000313" key="3">
    <source>
        <dbReference type="EMBL" id="PPQ82541.1"/>
    </source>
</evidence>
<dbReference type="EMBL" id="NHYD01003124">
    <property type="protein sequence ID" value="PPQ82541.1"/>
    <property type="molecule type" value="Genomic_DNA"/>
</dbReference>
<dbReference type="GO" id="GO:0005737">
    <property type="term" value="C:cytoplasm"/>
    <property type="evidence" value="ECO:0007669"/>
    <property type="project" value="TreeGrafter"/>
</dbReference>
<gene>
    <name evidence="3" type="ORF">CVT25_007150</name>
</gene>
<feature type="domain" description="NADP-dependent oxidoreductase" evidence="2">
    <location>
        <begin position="16"/>
        <end position="308"/>
    </location>
</feature>
<dbReference type="InterPro" id="IPR023210">
    <property type="entry name" value="NADP_OxRdtase_dom"/>
</dbReference>
<dbReference type="Pfam" id="PF00248">
    <property type="entry name" value="Aldo_ket_red"/>
    <property type="match status" value="1"/>
</dbReference>
<keyword evidence="1" id="KW-0560">Oxidoreductase</keyword>
<evidence type="ECO:0000259" key="2">
    <source>
        <dbReference type="Pfam" id="PF00248"/>
    </source>
</evidence>
<dbReference type="InterPro" id="IPR036812">
    <property type="entry name" value="NAD(P)_OxRdtase_dom_sf"/>
</dbReference>
<proteinExistence type="predicted"/>
<comment type="caution">
    <text evidence="3">The sequence shown here is derived from an EMBL/GenBank/DDBJ whole genome shotgun (WGS) entry which is preliminary data.</text>
</comment>
<dbReference type="AlphaFoldDB" id="A0A409WVP8"/>
<organism evidence="3 4">
    <name type="scientific">Psilocybe cyanescens</name>
    <dbReference type="NCBI Taxonomy" id="93625"/>
    <lineage>
        <taxon>Eukaryota</taxon>
        <taxon>Fungi</taxon>
        <taxon>Dikarya</taxon>
        <taxon>Basidiomycota</taxon>
        <taxon>Agaricomycotina</taxon>
        <taxon>Agaricomycetes</taxon>
        <taxon>Agaricomycetidae</taxon>
        <taxon>Agaricales</taxon>
        <taxon>Agaricineae</taxon>
        <taxon>Strophariaceae</taxon>
        <taxon>Psilocybe</taxon>
    </lineage>
</organism>
<dbReference type="GO" id="GO:0016491">
    <property type="term" value="F:oxidoreductase activity"/>
    <property type="evidence" value="ECO:0007669"/>
    <property type="project" value="UniProtKB-KW"/>
</dbReference>
<dbReference type="PANTHER" id="PTHR43625">
    <property type="entry name" value="AFLATOXIN B1 ALDEHYDE REDUCTASE"/>
    <property type="match status" value="1"/>
</dbReference>
<sequence length="338" mass="37255">MSPLTRKIGTDSVPAIGLGVMRISVFYGTPESDEERFKLLDAALHEGSTFWDTAAYYGDNEELIGRWFKHTGKRDNIFIATKIGFSRAGTNNDPEFLRAGLENSLKNLGIDTIDLLYIARIQRSIPIEKTIAVMAEFVKAGKIKHIGLSECSAATLRRAHAVHPISAVQVEYSPFALDIEGEKNGLLKACRELGVTVVAYSPLGRGVLTGAYVSSTSTNYDFHPEDVRRRFPKYSKENFPNILNLVKDLEEIAKKHNVTSGQVTLAWILAQGDDIIPIPGTKSVKYLKENYNSAKVNLTVDEINAIRASAQRLESVGGGLPRYPEGLLDDLFANTVEP</sequence>
<evidence type="ECO:0000256" key="1">
    <source>
        <dbReference type="ARBA" id="ARBA00023002"/>
    </source>
</evidence>
<dbReference type="FunCoup" id="A0A409WVP8">
    <property type="interactions" value="271"/>
</dbReference>
<protein>
    <recommendedName>
        <fullName evidence="2">NADP-dependent oxidoreductase domain-containing protein</fullName>
    </recommendedName>
</protein>
<dbReference type="InterPro" id="IPR050791">
    <property type="entry name" value="Aldo-Keto_reductase"/>
</dbReference>
<dbReference type="PANTHER" id="PTHR43625:SF40">
    <property type="entry name" value="ALDO-KETO REDUCTASE YAKC [NADP(+)]"/>
    <property type="match status" value="1"/>
</dbReference>
<name>A0A409WVP8_PSICY</name>
<dbReference type="Proteomes" id="UP000283269">
    <property type="component" value="Unassembled WGS sequence"/>
</dbReference>
<dbReference type="InterPro" id="IPR020471">
    <property type="entry name" value="AKR"/>
</dbReference>
<keyword evidence="4" id="KW-1185">Reference proteome</keyword>
<dbReference type="OrthoDB" id="37537at2759"/>